<gene>
    <name evidence="1" type="ORF">J2Z34_002820</name>
</gene>
<comment type="caution">
    <text evidence="1">The sequence shown here is derived from an EMBL/GenBank/DDBJ whole genome shotgun (WGS) entry which is preliminary data.</text>
</comment>
<reference evidence="1 2" key="1">
    <citation type="submission" date="2021-03" db="EMBL/GenBank/DDBJ databases">
        <title>Genomic Encyclopedia of Type Strains, Phase IV (KMG-IV): sequencing the most valuable type-strain genomes for metagenomic binning, comparative biology and taxonomic classification.</title>
        <authorList>
            <person name="Goeker M."/>
        </authorList>
    </citation>
    <scope>NUCLEOTIDE SEQUENCE [LARGE SCALE GENOMIC DNA]</scope>
    <source>
        <strain evidence="1 2">DSM 6139</strain>
    </source>
</reference>
<dbReference type="Proteomes" id="UP001519271">
    <property type="component" value="Unassembled WGS sequence"/>
</dbReference>
<evidence type="ECO:0000313" key="2">
    <source>
        <dbReference type="Proteomes" id="UP001519271"/>
    </source>
</evidence>
<name>A0ABS4G703_9CLOT</name>
<sequence>MSDRFFTQTRCDRCHKELKDGRTMSIFNTDCICTECMIKETKDKDYKKAVEAENAEIRKGNFNYEGIRGGKRNG</sequence>
<evidence type="ECO:0000313" key="1">
    <source>
        <dbReference type="EMBL" id="MBP1920309.1"/>
    </source>
</evidence>
<organism evidence="1 2">
    <name type="scientific">Youngiibacter multivorans</name>
    <dbReference type="NCBI Taxonomy" id="937251"/>
    <lineage>
        <taxon>Bacteria</taxon>
        <taxon>Bacillati</taxon>
        <taxon>Bacillota</taxon>
        <taxon>Clostridia</taxon>
        <taxon>Eubacteriales</taxon>
        <taxon>Clostridiaceae</taxon>
        <taxon>Youngiibacter</taxon>
    </lineage>
</organism>
<dbReference type="RefSeq" id="WP_209460482.1">
    <property type="nucleotide sequence ID" value="NZ_JAGGKC010000027.1"/>
</dbReference>
<proteinExistence type="predicted"/>
<keyword evidence="2" id="KW-1185">Reference proteome</keyword>
<dbReference type="EMBL" id="JAGGKC010000027">
    <property type="protein sequence ID" value="MBP1920309.1"/>
    <property type="molecule type" value="Genomic_DNA"/>
</dbReference>
<evidence type="ECO:0008006" key="3">
    <source>
        <dbReference type="Google" id="ProtNLM"/>
    </source>
</evidence>
<accession>A0ABS4G703</accession>
<protein>
    <recommendedName>
        <fullName evidence="3">Gamma-glutamylcyclotransferase</fullName>
    </recommendedName>
</protein>